<protein>
    <submittedName>
        <fullName evidence="4">P-type conjugative transfer protein TrbG</fullName>
    </submittedName>
</protein>
<dbReference type="InterPro" id="IPR033645">
    <property type="entry name" value="VirB9/CagX/TrbG_C"/>
</dbReference>
<dbReference type="InterPro" id="IPR010258">
    <property type="entry name" value="Conjugal_tfr_TrbG/VirB9/CagX"/>
</dbReference>
<name>A0A501XNB9_9SPHN</name>
<dbReference type="CDD" id="cd06911">
    <property type="entry name" value="VirB9_CagX_TrbG"/>
    <property type="match status" value="1"/>
</dbReference>
<keyword evidence="2 3" id="KW-0732">Signal</keyword>
<sequence>MIPPSYVLSLLLCASAITGCAATAQPAPALEVPSVASSVAGSPIIDVLTPRIVAVPLPLPGQLKPLGASARPAEPASPATRILQANAAARMEPVRDGFINAMQVWPFVDGALYQLYTAPGHVTDIALEPGERLVGPGPVAAGDTVRWVIGDTESGTGALKQVHILVKPTRSDIGTNLVINTDRRTYHLELRATERTWMASARWDYPQTALRAPPQGQAEAERPVLIGSDPTSLDFGYRVTGDRPAWRPVRAFNDGQQVYIEFDRGIAQGAMPPLFLVGSDGKSLELINYRVRGNYMIVDQLFSVAELRMVSGRKQTRVRILRDAGLRP</sequence>
<dbReference type="Pfam" id="PF03524">
    <property type="entry name" value="CagX"/>
    <property type="match status" value="1"/>
</dbReference>
<dbReference type="RefSeq" id="WP_140927771.1">
    <property type="nucleotide sequence ID" value="NZ_VFSU01000020.1"/>
</dbReference>
<keyword evidence="5" id="KW-1185">Reference proteome</keyword>
<dbReference type="AlphaFoldDB" id="A0A501XNB9"/>
<dbReference type="InterPro" id="IPR038161">
    <property type="entry name" value="VirB9/CagX/TrbG_C_sf"/>
</dbReference>
<dbReference type="Gene3D" id="2.60.40.2500">
    <property type="match status" value="1"/>
</dbReference>
<evidence type="ECO:0000256" key="3">
    <source>
        <dbReference type="SAM" id="SignalP"/>
    </source>
</evidence>
<evidence type="ECO:0000256" key="1">
    <source>
        <dbReference type="ARBA" id="ARBA00006135"/>
    </source>
</evidence>
<feature type="signal peptide" evidence="3">
    <location>
        <begin position="1"/>
        <end position="29"/>
    </location>
</feature>
<comment type="caution">
    <text evidence="4">The sequence shown here is derived from an EMBL/GenBank/DDBJ whole genome shotgun (WGS) entry which is preliminary data.</text>
</comment>
<dbReference type="OrthoDB" id="9815808at2"/>
<dbReference type="NCBIfam" id="TIGR02775">
    <property type="entry name" value="TrbG_Ti"/>
    <property type="match status" value="1"/>
</dbReference>
<dbReference type="Proteomes" id="UP000319897">
    <property type="component" value="Unassembled WGS sequence"/>
</dbReference>
<reference evidence="4 5" key="1">
    <citation type="submission" date="2019-06" db="EMBL/GenBank/DDBJ databases">
        <authorList>
            <person name="Lee I."/>
            <person name="Jang G.I."/>
            <person name="Hwang C.Y."/>
        </authorList>
    </citation>
    <scope>NUCLEOTIDE SEQUENCE [LARGE SCALE GENOMIC DNA]</scope>
    <source>
        <strain evidence="4 5">PAMC 28131</strain>
    </source>
</reference>
<proteinExistence type="inferred from homology"/>
<accession>A0A501XNB9</accession>
<gene>
    <name evidence="4" type="primary">trbG</name>
    <name evidence="4" type="ORF">FJQ54_07335</name>
</gene>
<evidence type="ECO:0000313" key="4">
    <source>
        <dbReference type="EMBL" id="TPE61935.1"/>
    </source>
</evidence>
<evidence type="ECO:0000313" key="5">
    <source>
        <dbReference type="Proteomes" id="UP000319897"/>
    </source>
</evidence>
<dbReference type="EMBL" id="VFSU01000020">
    <property type="protein sequence ID" value="TPE61935.1"/>
    <property type="molecule type" value="Genomic_DNA"/>
</dbReference>
<dbReference type="InterPro" id="IPR014142">
    <property type="entry name" value="TrbG_Ti"/>
</dbReference>
<comment type="similarity">
    <text evidence="1">Belongs to the TrbG/VirB9 family.</text>
</comment>
<feature type="chain" id="PRO_5021208912" evidence="3">
    <location>
        <begin position="30"/>
        <end position="328"/>
    </location>
</feature>
<evidence type="ECO:0000256" key="2">
    <source>
        <dbReference type="ARBA" id="ARBA00022729"/>
    </source>
</evidence>
<organism evidence="4 5">
    <name type="scientific">Sandaracinobacter neustonicus</name>
    <dbReference type="NCBI Taxonomy" id="1715348"/>
    <lineage>
        <taxon>Bacteria</taxon>
        <taxon>Pseudomonadati</taxon>
        <taxon>Pseudomonadota</taxon>
        <taxon>Alphaproteobacteria</taxon>
        <taxon>Sphingomonadales</taxon>
        <taxon>Sphingosinicellaceae</taxon>
        <taxon>Sandaracinobacter</taxon>
    </lineage>
</organism>